<comment type="caution">
    <text evidence="2">The sequence shown here is derived from an EMBL/GenBank/DDBJ whole genome shotgun (WGS) entry which is preliminary data.</text>
</comment>
<reference evidence="2 3" key="1">
    <citation type="submission" date="2006-07" db="EMBL/GenBank/DDBJ databases">
        <title>Annotation of the draft genome assembly of Chlorobium ferroxidans DSM 13031.</title>
        <authorList>
            <consortium name="US DOE Joint Genome Institute (JGI-ORNL)"/>
            <person name="Larimer F."/>
            <person name="Land M."/>
            <person name="Hauser L."/>
        </authorList>
    </citation>
    <scope>NUCLEOTIDE SEQUENCE [LARGE SCALE GENOMIC DNA]</scope>
    <source>
        <strain evidence="2 3">DSM 13031</strain>
    </source>
</reference>
<keyword evidence="1" id="KW-0812">Transmembrane</keyword>
<evidence type="ECO:0000256" key="1">
    <source>
        <dbReference type="SAM" id="Phobius"/>
    </source>
</evidence>
<dbReference type="AlphaFoldDB" id="Q0YP92"/>
<sequence>MLNTLRQGERNITTERPEWLNVEYRFYPLAEAIVIGVVAFCAIFITTWFIYYHTLNAQKGEIREGLLRSGSIGALFVNGDIHRQFTARNQEESEAYIKALEPLRKIMQTDSTVAYVYTLVMKNNKVYFVLDPTPTGDRDHNGIDDKSHIMDPYPDASQLVLRAFREQKKVVAQEPYTDSWGSFLSAYIPVYDSRHQFVCLLGIDIRADNYQERLAPIRRATIRAMVTGFFVSFLIAALVWFMRNFSKIMNHSRHKIYEDYMRLKNGEKV</sequence>
<dbReference type="RefSeq" id="WP_006367280.1">
    <property type="nucleotide sequence ID" value="NZ_AASE01000031.1"/>
</dbReference>
<proteinExistence type="predicted"/>
<name>Q0YP92_9CHLB</name>
<keyword evidence="1" id="KW-0472">Membrane</keyword>
<keyword evidence="1" id="KW-1133">Transmembrane helix</keyword>
<dbReference type="Proteomes" id="UP000004162">
    <property type="component" value="Unassembled WGS sequence"/>
</dbReference>
<gene>
    <name evidence="2" type="ORF">CferDRAFT_0131</name>
</gene>
<dbReference type="EMBL" id="AASE01000031">
    <property type="protein sequence ID" value="EAT58124.1"/>
    <property type="molecule type" value="Genomic_DNA"/>
</dbReference>
<feature type="transmembrane region" description="Helical" evidence="1">
    <location>
        <begin position="220"/>
        <end position="242"/>
    </location>
</feature>
<protein>
    <submittedName>
        <fullName evidence="2">Uncharacterized protein</fullName>
    </submittedName>
</protein>
<evidence type="ECO:0000313" key="3">
    <source>
        <dbReference type="Proteomes" id="UP000004162"/>
    </source>
</evidence>
<accession>Q0YP92</accession>
<reference evidence="2 3" key="2">
    <citation type="submission" date="2006-07" db="EMBL/GenBank/DDBJ databases">
        <title>Sequencing of the draft genome and assembly of Chlorobium ferroxidans DSM 13031.</title>
        <authorList>
            <consortium name="US DOE Joint Genome Institute (JGI-PGF)"/>
            <person name="Copeland A."/>
            <person name="Lucas S."/>
            <person name="Lapidus A."/>
            <person name="Barry K."/>
            <person name="Glavina del Rio T."/>
            <person name="Dalin E."/>
            <person name="Tice H."/>
            <person name="Bruce D."/>
            <person name="Pitluck S."/>
            <person name="Richardson P."/>
        </authorList>
    </citation>
    <scope>NUCLEOTIDE SEQUENCE [LARGE SCALE GENOMIC DNA]</scope>
    <source>
        <strain evidence="2 3">DSM 13031</strain>
    </source>
</reference>
<evidence type="ECO:0000313" key="2">
    <source>
        <dbReference type="EMBL" id="EAT58124.1"/>
    </source>
</evidence>
<feature type="transmembrane region" description="Helical" evidence="1">
    <location>
        <begin position="26"/>
        <end position="51"/>
    </location>
</feature>
<organism evidence="2 3">
    <name type="scientific">Chlorobium ferrooxidans DSM 13031</name>
    <dbReference type="NCBI Taxonomy" id="377431"/>
    <lineage>
        <taxon>Bacteria</taxon>
        <taxon>Pseudomonadati</taxon>
        <taxon>Chlorobiota</taxon>
        <taxon>Chlorobiia</taxon>
        <taxon>Chlorobiales</taxon>
        <taxon>Chlorobiaceae</taxon>
        <taxon>Chlorobium/Pelodictyon group</taxon>
        <taxon>Chlorobium</taxon>
    </lineage>
</organism>
<keyword evidence="3" id="KW-1185">Reference proteome</keyword>